<feature type="compositionally biased region" description="Polar residues" evidence="1">
    <location>
        <begin position="574"/>
        <end position="594"/>
    </location>
</feature>
<dbReference type="PROSITE" id="PS50076">
    <property type="entry name" value="DNAJ_2"/>
    <property type="match status" value="1"/>
</dbReference>
<evidence type="ECO:0000256" key="1">
    <source>
        <dbReference type="SAM" id="MobiDB-lite"/>
    </source>
</evidence>
<feature type="region of interest" description="Disordered" evidence="1">
    <location>
        <begin position="481"/>
        <end position="532"/>
    </location>
</feature>
<dbReference type="PRINTS" id="PR00625">
    <property type="entry name" value="JDOMAIN"/>
</dbReference>
<feature type="non-terminal residue" evidence="3">
    <location>
        <position position="944"/>
    </location>
</feature>
<dbReference type="SUPFAM" id="SSF46565">
    <property type="entry name" value="Chaperone J-domain"/>
    <property type="match status" value="1"/>
</dbReference>
<feature type="compositionally biased region" description="Pro residues" evidence="1">
    <location>
        <begin position="107"/>
        <end position="121"/>
    </location>
</feature>
<keyword evidence="4" id="KW-1185">Reference proteome</keyword>
<feature type="compositionally biased region" description="Basic and acidic residues" evidence="1">
    <location>
        <begin position="599"/>
        <end position="615"/>
    </location>
</feature>
<dbReference type="Pfam" id="PF00226">
    <property type="entry name" value="DnaJ"/>
    <property type="match status" value="1"/>
</dbReference>
<dbReference type="RefSeq" id="XP_003657252.1">
    <property type="nucleotide sequence ID" value="XM_003657204.1"/>
</dbReference>
<dbReference type="FunFam" id="1.10.287.110:FF:000096">
    <property type="entry name" value="DnaJ domain protein"/>
    <property type="match status" value="1"/>
</dbReference>
<dbReference type="EMBL" id="CP003013">
    <property type="protein sequence ID" value="AEO70916.1"/>
    <property type="molecule type" value="Genomic_DNA"/>
</dbReference>
<feature type="compositionally biased region" description="Polar residues" evidence="1">
    <location>
        <begin position="360"/>
        <end position="381"/>
    </location>
</feature>
<accession>G2RE87</accession>
<dbReference type="OrthoDB" id="10250354at2759"/>
<reference evidence="3 4" key="1">
    <citation type="journal article" date="2011" name="Nat. Biotechnol.">
        <title>Comparative genomic analysis of the thermophilic biomass-degrading fungi Myceliophthora thermophila and Thielavia terrestris.</title>
        <authorList>
            <person name="Berka R.M."/>
            <person name="Grigoriev I.V."/>
            <person name="Otillar R."/>
            <person name="Salamov A."/>
            <person name="Grimwood J."/>
            <person name="Reid I."/>
            <person name="Ishmael N."/>
            <person name="John T."/>
            <person name="Darmond C."/>
            <person name="Moisan M.-C."/>
            <person name="Henrissat B."/>
            <person name="Coutinho P.M."/>
            <person name="Lombard V."/>
            <person name="Natvig D.O."/>
            <person name="Lindquist E."/>
            <person name="Schmutz J."/>
            <person name="Lucas S."/>
            <person name="Harris P."/>
            <person name="Powlowski J."/>
            <person name="Bellemare A."/>
            <person name="Taylor D."/>
            <person name="Butler G."/>
            <person name="de Vries R.P."/>
            <person name="Allijn I.E."/>
            <person name="van den Brink J."/>
            <person name="Ushinsky S."/>
            <person name="Storms R."/>
            <person name="Powell A.J."/>
            <person name="Paulsen I.T."/>
            <person name="Elbourne L.D.H."/>
            <person name="Baker S.E."/>
            <person name="Magnuson J."/>
            <person name="LaBoissiere S."/>
            <person name="Clutterbuck A.J."/>
            <person name="Martinez D."/>
            <person name="Wogulis M."/>
            <person name="de Leon A.L."/>
            <person name="Rey M.W."/>
            <person name="Tsang A."/>
        </authorList>
    </citation>
    <scope>NUCLEOTIDE SEQUENCE [LARGE SCALE GENOMIC DNA]</scope>
    <source>
        <strain evidence="4">ATCC 38088 / NRRL 8126</strain>
    </source>
</reference>
<feature type="compositionally biased region" description="Basic and acidic residues" evidence="1">
    <location>
        <begin position="492"/>
        <end position="501"/>
    </location>
</feature>
<dbReference type="CDD" id="cd06257">
    <property type="entry name" value="DnaJ"/>
    <property type="match status" value="1"/>
</dbReference>
<dbReference type="Gene3D" id="1.10.287.110">
    <property type="entry name" value="DnaJ domain"/>
    <property type="match status" value="1"/>
</dbReference>
<gene>
    <name evidence="3" type="ORF">THITE_2122801</name>
</gene>
<organism evidence="3 4">
    <name type="scientific">Thermothielavioides terrestris (strain ATCC 38088 / NRRL 8126)</name>
    <name type="common">Thielavia terrestris</name>
    <dbReference type="NCBI Taxonomy" id="578455"/>
    <lineage>
        <taxon>Eukaryota</taxon>
        <taxon>Fungi</taxon>
        <taxon>Dikarya</taxon>
        <taxon>Ascomycota</taxon>
        <taxon>Pezizomycotina</taxon>
        <taxon>Sordariomycetes</taxon>
        <taxon>Sordariomycetidae</taxon>
        <taxon>Sordariales</taxon>
        <taxon>Chaetomiaceae</taxon>
        <taxon>Thermothielavioides</taxon>
        <taxon>Thermothielavioides terrestris</taxon>
    </lineage>
</organism>
<feature type="region of interest" description="Disordered" evidence="1">
    <location>
        <begin position="265"/>
        <end position="424"/>
    </location>
</feature>
<name>G2RE87_THETT</name>
<dbReference type="Proteomes" id="UP000008181">
    <property type="component" value="Chromosome 5"/>
</dbReference>
<dbReference type="AlphaFoldDB" id="G2RE87"/>
<feature type="compositionally biased region" description="Low complexity" evidence="1">
    <location>
        <begin position="224"/>
        <end position="237"/>
    </location>
</feature>
<dbReference type="InterPro" id="IPR036869">
    <property type="entry name" value="J_dom_sf"/>
</dbReference>
<evidence type="ECO:0000313" key="4">
    <source>
        <dbReference type="Proteomes" id="UP000008181"/>
    </source>
</evidence>
<feature type="region of interest" description="Disordered" evidence="1">
    <location>
        <begin position="102"/>
        <end position="245"/>
    </location>
</feature>
<protein>
    <recommendedName>
        <fullName evidence="2">J domain-containing protein</fullName>
    </recommendedName>
</protein>
<feature type="compositionally biased region" description="Low complexity" evidence="1">
    <location>
        <begin position="160"/>
        <end position="176"/>
    </location>
</feature>
<dbReference type="GeneID" id="11522480"/>
<feature type="compositionally biased region" description="Polar residues" evidence="1">
    <location>
        <begin position="671"/>
        <end position="681"/>
    </location>
</feature>
<proteinExistence type="predicted"/>
<evidence type="ECO:0000259" key="2">
    <source>
        <dbReference type="PROSITE" id="PS50076"/>
    </source>
</evidence>
<sequence length="944" mass="102167">MVKLDYDRDYYADLELPPTADAAEVKKQFKKLALKWHPDRNPGREEAAKEKFLIIQAAHEILSDPISKNKFDAHRQRTSRYPAASGVRGNPWQYTTQEVNQRYGAPPRRPPMPTRQPPPKAAPTSQWNWAQSAKMRTESARANMDAWDRARPQTKPSQPTTAPGGTDAGAAGAARASKPREPPIPRTAAQARRQEAAFGTRKSGYAPASPAGDEPPVKNQHYNTGAYTAQGAGATQTSKPKPASAFVDPLSAQFMETFLDSRQRTPYAANVGEKTNPFEPLNIHRAKSMRDGTRRPQDGADEAPPTPPPRQRSASVGSDNLKRSTSEKPSFNEPSTKPAFPFQSRARERYSPHGPDANSAPPTATFPASNSTAPPVNSRANGATVEGVAAGQAQNGTKVYDFPSYANPPRSYPAPPLRTGVQTSHQNVRVGVGLTPTKRFDFPAYKSAEGASPAPSGETRSPGANPFEAKLLAQLQQLLGRARPSPPVGDPLPREKKDYLSSKHANGNRNVSFSVPDDDLDSPAPHARFTRNSADNINTRFVAEEKSGASFEFSAGATTSTDHDGFLRAKQRARTQQSPLRNQFTPSAEPSSGAPQPETGKKHGEFVAEEWKEAFGPHIFEPPQANKASTSPTRPIRPIKKPRPVRMTAGTAGMVEEEETSGEEKGKPGSRTSGIDGSRSPNAMDIDSTPPPEPSAAQQANGPRNINIEPTKPEWRAGNANGINAEPEPRPGPGTGTGTGTAPAPAPAPTPAPKVPTPNPNAAGSEDSEEFFRPLFSEFRNVEPFAQKPTGLGSFADLSANLPFPSRASAKVPLAPEKPRQLDIPAPPTAPRAPASLCIPGTKASAPAWTTYVREFEAYVALWLDFNRRVTDHFAARQRAHERKGLAWLDAQGDAGVLEYLRALEEDKIVRQRWMAACEAHELHFREFMGWRERMLGGLNGAGL</sequence>
<evidence type="ECO:0000313" key="3">
    <source>
        <dbReference type="EMBL" id="AEO70916.1"/>
    </source>
</evidence>
<dbReference type="InterPro" id="IPR050817">
    <property type="entry name" value="DjlA_DnaK_co-chaperone"/>
</dbReference>
<dbReference type="STRING" id="578455.G2RE87"/>
<dbReference type="KEGG" id="ttt:THITE_2122801"/>
<dbReference type="HOGENOM" id="CLU_006836_0_0_1"/>
<dbReference type="PANTHER" id="PTHR24074">
    <property type="entry name" value="CO-CHAPERONE PROTEIN DJLA"/>
    <property type="match status" value="1"/>
</dbReference>
<feature type="domain" description="J" evidence="2">
    <location>
        <begin position="9"/>
        <end position="75"/>
    </location>
</feature>
<feature type="compositionally biased region" description="Basic and acidic residues" evidence="1">
    <location>
        <begin position="288"/>
        <end position="298"/>
    </location>
</feature>
<dbReference type="SMART" id="SM00271">
    <property type="entry name" value="DnaJ"/>
    <property type="match status" value="1"/>
</dbReference>
<feature type="region of interest" description="Disordered" evidence="1">
    <location>
        <begin position="446"/>
        <end position="465"/>
    </location>
</feature>
<feature type="region of interest" description="Disordered" evidence="1">
    <location>
        <begin position="571"/>
        <end position="768"/>
    </location>
</feature>
<feature type="compositionally biased region" description="Polar residues" evidence="1">
    <location>
        <begin position="503"/>
        <end position="513"/>
    </location>
</feature>
<feature type="compositionally biased region" description="Pro residues" evidence="1">
    <location>
        <begin position="744"/>
        <end position="759"/>
    </location>
</feature>
<dbReference type="InterPro" id="IPR001623">
    <property type="entry name" value="DnaJ_domain"/>
</dbReference>
<dbReference type="eggNOG" id="KOG0717">
    <property type="taxonomic scope" value="Eukaryota"/>
</dbReference>